<feature type="signal peptide" evidence="2">
    <location>
        <begin position="1"/>
        <end position="21"/>
    </location>
</feature>
<evidence type="ECO:0000313" key="3">
    <source>
        <dbReference type="EMBL" id="EGP91849.1"/>
    </source>
</evidence>
<protein>
    <recommendedName>
        <fullName evidence="5">Secreted protein</fullName>
    </recommendedName>
</protein>
<keyword evidence="4" id="KW-1185">Reference proteome</keyword>
<evidence type="ECO:0008006" key="5">
    <source>
        <dbReference type="Google" id="ProtNLM"/>
    </source>
</evidence>
<dbReference type="RefSeq" id="XP_003856873.1">
    <property type="nucleotide sequence ID" value="XM_003856825.1"/>
</dbReference>
<evidence type="ECO:0000256" key="1">
    <source>
        <dbReference type="SAM" id="MobiDB-lite"/>
    </source>
</evidence>
<feature type="compositionally biased region" description="Polar residues" evidence="1">
    <location>
        <begin position="22"/>
        <end position="48"/>
    </location>
</feature>
<evidence type="ECO:0000313" key="4">
    <source>
        <dbReference type="Proteomes" id="UP000008062"/>
    </source>
</evidence>
<evidence type="ECO:0000256" key="2">
    <source>
        <dbReference type="SAM" id="SignalP"/>
    </source>
</evidence>
<keyword evidence="2" id="KW-0732">Signal</keyword>
<feature type="chain" id="PRO_5003389745" description="Secreted protein" evidence="2">
    <location>
        <begin position="22"/>
        <end position="106"/>
    </location>
</feature>
<name>F9WX98_ZYMTI</name>
<accession>F9WX98</accession>
<proteinExistence type="predicted"/>
<organism evidence="3 4">
    <name type="scientific">Zymoseptoria tritici (strain CBS 115943 / IPO323)</name>
    <name type="common">Speckled leaf blotch fungus</name>
    <name type="synonym">Septoria tritici</name>
    <dbReference type="NCBI Taxonomy" id="336722"/>
    <lineage>
        <taxon>Eukaryota</taxon>
        <taxon>Fungi</taxon>
        <taxon>Dikarya</taxon>
        <taxon>Ascomycota</taxon>
        <taxon>Pezizomycotina</taxon>
        <taxon>Dothideomycetes</taxon>
        <taxon>Dothideomycetidae</taxon>
        <taxon>Mycosphaerellales</taxon>
        <taxon>Mycosphaerellaceae</taxon>
        <taxon>Zymoseptoria</taxon>
    </lineage>
</organism>
<dbReference type="GeneID" id="13398369"/>
<dbReference type="HOGENOM" id="CLU_2225315_0_0_1"/>
<reference evidence="3 4" key="1">
    <citation type="journal article" date="2011" name="PLoS Genet.">
        <title>Finished genome of the fungal wheat pathogen Mycosphaerella graminicola reveals dispensome structure, chromosome plasticity, and stealth pathogenesis.</title>
        <authorList>
            <person name="Goodwin S.B."/>
            <person name="Ben M'barek S."/>
            <person name="Dhillon B."/>
            <person name="Wittenberg A.H.J."/>
            <person name="Crane C.F."/>
            <person name="Hane J.K."/>
            <person name="Foster A.J."/>
            <person name="Van der Lee T.A.J."/>
            <person name="Grimwood J."/>
            <person name="Aerts A."/>
            <person name="Antoniw J."/>
            <person name="Bailey A."/>
            <person name="Bluhm B."/>
            <person name="Bowler J."/>
            <person name="Bristow J."/>
            <person name="van der Burgt A."/>
            <person name="Canto-Canche B."/>
            <person name="Churchill A.C.L."/>
            <person name="Conde-Ferraez L."/>
            <person name="Cools H.J."/>
            <person name="Coutinho P.M."/>
            <person name="Csukai M."/>
            <person name="Dehal P."/>
            <person name="De Wit P."/>
            <person name="Donzelli B."/>
            <person name="van de Geest H.C."/>
            <person name="van Ham R.C.H.J."/>
            <person name="Hammond-Kosack K.E."/>
            <person name="Henrissat B."/>
            <person name="Kilian A."/>
            <person name="Kobayashi A.K."/>
            <person name="Koopmann E."/>
            <person name="Kourmpetis Y."/>
            <person name="Kuzniar A."/>
            <person name="Lindquist E."/>
            <person name="Lombard V."/>
            <person name="Maliepaard C."/>
            <person name="Martins N."/>
            <person name="Mehrabi R."/>
            <person name="Nap J.P.H."/>
            <person name="Ponomarenko A."/>
            <person name="Rudd J.J."/>
            <person name="Salamov A."/>
            <person name="Schmutz J."/>
            <person name="Schouten H.J."/>
            <person name="Shapiro H."/>
            <person name="Stergiopoulos I."/>
            <person name="Torriani S.F.F."/>
            <person name="Tu H."/>
            <person name="de Vries R.P."/>
            <person name="Waalwijk C."/>
            <person name="Ware S.B."/>
            <person name="Wiebenga A."/>
            <person name="Zwiers L.-H."/>
            <person name="Oliver R.P."/>
            <person name="Grigoriev I.V."/>
            <person name="Kema G.H.J."/>
        </authorList>
    </citation>
    <scope>NUCLEOTIDE SEQUENCE [LARGE SCALE GENOMIC DNA]</scope>
    <source>
        <strain evidence="4">CBS 115943 / IPO323</strain>
    </source>
</reference>
<dbReference type="InParanoid" id="F9WX98"/>
<gene>
    <name evidence="3" type="ORF">MYCGRDRAFT_102982</name>
</gene>
<feature type="region of interest" description="Disordered" evidence="1">
    <location>
        <begin position="22"/>
        <end position="67"/>
    </location>
</feature>
<dbReference type="KEGG" id="ztr:MYCGRDRAFT_102982"/>
<dbReference type="EMBL" id="CM001196">
    <property type="protein sequence ID" value="EGP91849.1"/>
    <property type="molecule type" value="Genomic_DNA"/>
</dbReference>
<dbReference type="AlphaFoldDB" id="F9WX98"/>
<sequence>MPAVFFWGVFALLFRVPTSRILRTNSQKKTTPPSTISHPSRGRQTSDQPVPDNAHKPPLSSADPAGTCLPPGLSLVRQARIAVTVEPGAIAATSVAAANACESRYR</sequence>
<dbReference type="Proteomes" id="UP000008062">
    <property type="component" value="Chromosome 1"/>
</dbReference>